<evidence type="ECO:0000313" key="1">
    <source>
        <dbReference type="EMBL" id="KDN51328.1"/>
    </source>
</evidence>
<dbReference type="HOGENOM" id="CLU_821789_0_0_1"/>
<comment type="caution">
    <text evidence="1">The sequence shown here is derived from an EMBL/GenBank/DDBJ whole genome shotgun (WGS) entry which is preliminary data.</text>
</comment>
<dbReference type="Gene3D" id="3.40.50.300">
    <property type="entry name" value="P-loop containing nucleotide triphosphate hydrolases"/>
    <property type="match status" value="1"/>
</dbReference>
<dbReference type="EMBL" id="JMSN01000017">
    <property type="protein sequence ID" value="KDN51328.1"/>
    <property type="molecule type" value="Genomic_DNA"/>
</dbReference>
<evidence type="ECO:0008006" key="3">
    <source>
        <dbReference type="Google" id="ProtNLM"/>
    </source>
</evidence>
<evidence type="ECO:0000313" key="2">
    <source>
        <dbReference type="Proteomes" id="UP000027361"/>
    </source>
</evidence>
<dbReference type="STRING" id="1037660.A0A066WFQ9"/>
<keyword evidence="2" id="KW-1185">Reference proteome</keyword>
<reference evidence="1 2" key="1">
    <citation type="submission" date="2014-05" db="EMBL/GenBank/DDBJ databases">
        <title>Draft genome sequence of a rare smut relative, Tilletiaria anomala UBC 951.</title>
        <authorList>
            <consortium name="DOE Joint Genome Institute"/>
            <person name="Toome M."/>
            <person name="Kuo A."/>
            <person name="Henrissat B."/>
            <person name="Lipzen A."/>
            <person name="Tritt A."/>
            <person name="Yoshinaga Y."/>
            <person name="Zane M."/>
            <person name="Barry K."/>
            <person name="Grigoriev I.V."/>
            <person name="Spatafora J.W."/>
            <person name="Aimea M.C."/>
        </authorList>
    </citation>
    <scope>NUCLEOTIDE SEQUENCE [LARGE SCALE GENOMIC DNA]</scope>
    <source>
        <strain evidence="1 2">UBC 951</strain>
    </source>
</reference>
<proteinExistence type="predicted"/>
<organism evidence="1 2">
    <name type="scientific">Tilletiaria anomala (strain ATCC 24038 / CBS 436.72 / UBC 951)</name>
    <dbReference type="NCBI Taxonomy" id="1037660"/>
    <lineage>
        <taxon>Eukaryota</taxon>
        <taxon>Fungi</taxon>
        <taxon>Dikarya</taxon>
        <taxon>Basidiomycota</taxon>
        <taxon>Ustilaginomycotina</taxon>
        <taxon>Exobasidiomycetes</taxon>
        <taxon>Georgefischeriales</taxon>
        <taxon>Tilletiariaceae</taxon>
        <taxon>Tilletiaria</taxon>
    </lineage>
</organism>
<dbReference type="Proteomes" id="UP000027361">
    <property type="component" value="Unassembled WGS sequence"/>
</dbReference>
<dbReference type="InterPro" id="IPR027417">
    <property type="entry name" value="P-loop_NTPase"/>
</dbReference>
<dbReference type="RefSeq" id="XP_013244664.1">
    <property type="nucleotide sequence ID" value="XM_013389210.1"/>
</dbReference>
<dbReference type="AlphaFoldDB" id="A0A066WFQ9"/>
<sequence length="338" mass="35766">MRSLCAHTATRALWIGVPLRSSQPLAEAELHKRAEAARLHVAAKALHICDALLGESARTDAAGEDEEKAQRAVKRQKIAEEYDPLDRLGIETCTNVDGIIELVDALLTSPPALPADPLKAAAYSQSSSLPIQAIVIDQVQRLFNDEEALQLLPGMTKTSVQADLQHLCRHMVRVARTASVRVYLINSALASLPYNPLSSFGNNKNCPSLGASFSHMLDASLWVSRGNAVFTHVSPSSASAFAAAHLATSAGVSKCGAEAFEHEVRAAAASAAAPLRSGSDAATDASEAECQLVSAIAEQGPGMRTHILEVLESSRGGKGRWTTYSSDGTRLLDSPALL</sequence>
<dbReference type="InParanoid" id="A0A066WFQ9"/>
<name>A0A066WFQ9_TILAU</name>
<gene>
    <name evidence="1" type="ORF">K437DRAFT_55878</name>
</gene>
<protein>
    <recommendedName>
        <fullName evidence="3">DNA recombination and repair protein Rad51-like C-terminal domain-containing protein</fullName>
    </recommendedName>
</protein>
<dbReference type="GeneID" id="25267611"/>
<accession>A0A066WFQ9</accession>
<dbReference type="OrthoDB" id="336321at2759"/>